<proteinExistence type="predicted"/>
<evidence type="ECO:0000313" key="1">
    <source>
        <dbReference type="EMBL" id="CAK9252592.1"/>
    </source>
</evidence>
<dbReference type="InterPro" id="IPR040066">
    <property type="entry name" value="WDR31"/>
</dbReference>
<dbReference type="EMBL" id="CAXAQS010000667">
    <property type="protein sequence ID" value="CAK9252592.1"/>
    <property type="molecule type" value="Genomic_DNA"/>
</dbReference>
<dbReference type="PANTHER" id="PTHR19869">
    <property type="entry name" value="SPERMATID WD-REPEAT PROTEIN"/>
    <property type="match status" value="1"/>
</dbReference>
<name>A0ABP0VDS2_9BRYO</name>
<comment type="caution">
    <text evidence="1">The sequence shown here is derived from an EMBL/GenBank/DDBJ whole genome shotgun (WGS) entry which is preliminary data.</text>
</comment>
<accession>A0ABP0VDS2</accession>
<gene>
    <name evidence="1" type="ORF">CSSPJE1EN1_LOCUS27970</name>
</gene>
<reference evidence="1" key="1">
    <citation type="submission" date="2024-02" db="EMBL/GenBank/DDBJ databases">
        <authorList>
            <consortium name="ELIXIR-Norway"/>
            <consortium name="Elixir Norway"/>
        </authorList>
    </citation>
    <scope>NUCLEOTIDE SEQUENCE</scope>
</reference>
<sequence>MNISAIALPRVGTATVLFSGGRDYAVKAWDLASQRCVTKFSTPRNIVTAMETDSTARLLYQCAEDLCLRVWDMRSSSTGPCLLLRDFVYFPMSLVLNEREQQLCCGCKGVDGEGGEVKLYDLRRPSRSLAVFTGHRSDVTAVTYSMGGSRAVLCVQGWRDLSLGLQRCSWNSRQWWHLQLPRYTRPSLHVHDGPSPCGSSGDLLCGAGDTWDTLDEYSVETRATSLRIACERHDRIAPTREGSYPQEI</sequence>
<organism evidence="1 2">
    <name type="scientific">Sphagnum jensenii</name>
    <dbReference type="NCBI Taxonomy" id="128206"/>
    <lineage>
        <taxon>Eukaryota</taxon>
        <taxon>Viridiplantae</taxon>
        <taxon>Streptophyta</taxon>
        <taxon>Embryophyta</taxon>
        <taxon>Bryophyta</taxon>
        <taxon>Sphagnophytina</taxon>
        <taxon>Sphagnopsida</taxon>
        <taxon>Sphagnales</taxon>
        <taxon>Sphagnaceae</taxon>
        <taxon>Sphagnum</taxon>
    </lineage>
</organism>
<protein>
    <submittedName>
        <fullName evidence="1">Uncharacterized protein</fullName>
    </submittedName>
</protein>
<dbReference type="InterPro" id="IPR015943">
    <property type="entry name" value="WD40/YVTN_repeat-like_dom_sf"/>
</dbReference>
<evidence type="ECO:0000313" key="2">
    <source>
        <dbReference type="Proteomes" id="UP001497444"/>
    </source>
</evidence>
<keyword evidence="2" id="KW-1185">Reference proteome</keyword>
<dbReference type="Gene3D" id="2.130.10.10">
    <property type="entry name" value="YVTN repeat-like/Quinoprotein amine dehydrogenase"/>
    <property type="match status" value="1"/>
</dbReference>
<dbReference type="SUPFAM" id="SSF50978">
    <property type="entry name" value="WD40 repeat-like"/>
    <property type="match status" value="1"/>
</dbReference>
<dbReference type="InterPro" id="IPR036322">
    <property type="entry name" value="WD40_repeat_dom_sf"/>
</dbReference>
<dbReference type="Proteomes" id="UP001497444">
    <property type="component" value="Unassembled WGS sequence"/>
</dbReference>
<dbReference type="PANTHER" id="PTHR19869:SF1">
    <property type="entry name" value="WD REPEAT-CONTAINING PROTEIN 31"/>
    <property type="match status" value="1"/>
</dbReference>